<comment type="caution">
    <text evidence="1">The sequence shown here is derived from an EMBL/GenBank/DDBJ whole genome shotgun (WGS) entry which is preliminary data.</text>
</comment>
<proteinExistence type="predicted"/>
<evidence type="ECO:0000313" key="1">
    <source>
        <dbReference type="EMBL" id="KAJ8106765.1"/>
    </source>
</evidence>
<evidence type="ECO:0000313" key="2">
    <source>
        <dbReference type="Proteomes" id="UP001153331"/>
    </source>
</evidence>
<dbReference type="EMBL" id="JAPHNI010001082">
    <property type="protein sequence ID" value="KAJ8106765.1"/>
    <property type="molecule type" value="Genomic_DNA"/>
</dbReference>
<sequence>MTPYWTILVCWDDGGGAAFTKTHPENHIARRLPVNPANALDPVRQHNERDLQHHAEKRDADDVVRGDADEEFVQDAGNKKDGDLGQGGWDAAPDEGGVDVPPHEVCHGLVPGGPVGANRRDVPPGPVEFAVGEAHYFCEGVEGGLEEREEAAQPAEDADGAEFHDALEDGGEVEGDEFVEGVLEEGGGILRRRKTKPQRMEGVRGYTGW</sequence>
<organism evidence="1 2">
    <name type="scientific">Boeremia exigua</name>
    <dbReference type="NCBI Taxonomy" id="749465"/>
    <lineage>
        <taxon>Eukaryota</taxon>
        <taxon>Fungi</taxon>
        <taxon>Dikarya</taxon>
        <taxon>Ascomycota</taxon>
        <taxon>Pezizomycotina</taxon>
        <taxon>Dothideomycetes</taxon>
        <taxon>Pleosporomycetidae</taxon>
        <taxon>Pleosporales</taxon>
        <taxon>Pleosporineae</taxon>
        <taxon>Didymellaceae</taxon>
        <taxon>Boeremia</taxon>
    </lineage>
</organism>
<name>A0ACC2HUX1_9PLEO</name>
<protein>
    <submittedName>
        <fullName evidence="1">Uncharacterized protein</fullName>
    </submittedName>
</protein>
<keyword evidence="2" id="KW-1185">Reference proteome</keyword>
<reference evidence="1" key="1">
    <citation type="submission" date="2022-11" db="EMBL/GenBank/DDBJ databases">
        <title>Genome Sequence of Boeremia exigua.</title>
        <authorList>
            <person name="Buettner E."/>
        </authorList>
    </citation>
    <scope>NUCLEOTIDE SEQUENCE</scope>
    <source>
        <strain evidence="1">CU02</strain>
    </source>
</reference>
<gene>
    <name evidence="1" type="ORF">OPT61_g9323</name>
</gene>
<dbReference type="Proteomes" id="UP001153331">
    <property type="component" value="Unassembled WGS sequence"/>
</dbReference>
<accession>A0ACC2HUX1</accession>